<name>A0A562IDT8_MICOL</name>
<reference evidence="3 4" key="1">
    <citation type="submission" date="2019-07" db="EMBL/GenBank/DDBJ databases">
        <title>R&amp;d 2014.</title>
        <authorList>
            <person name="Klenk H.-P."/>
        </authorList>
    </citation>
    <scope>NUCLEOTIDE SEQUENCE [LARGE SCALE GENOMIC DNA]</scope>
    <source>
        <strain evidence="3 4">DSM 43868</strain>
    </source>
</reference>
<sequence>MEIPLSVCILTRMERPVIAALLLVGLFVGCGVGAAYARARRGWKDYQTARKTVPTTRRVAWGLIRAVTTKIGVVALLLVGAVAYAATAPDDDRARPTPGPSATPSASQEARVGR</sequence>
<keyword evidence="2" id="KW-0472">Membrane</keyword>
<evidence type="ECO:0000313" key="3">
    <source>
        <dbReference type="EMBL" id="TWH68784.1"/>
    </source>
</evidence>
<evidence type="ECO:0000313" key="4">
    <source>
        <dbReference type="Proteomes" id="UP000319825"/>
    </source>
</evidence>
<accession>A0A562IDT8</accession>
<feature type="transmembrane region" description="Helical" evidence="2">
    <location>
        <begin position="60"/>
        <end position="86"/>
    </location>
</feature>
<feature type="region of interest" description="Disordered" evidence="1">
    <location>
        <begin position="89"/>
        <end position="114"/>
    </location>
</feature>
<proteinExistence type="predicted"/>
<keyword evidence="2" id="KW-0812">Transmembrane</keyword>
<feature type="transmembrane region" description="Helical" evidence="2">
    <location>
        <begin position="17"/>
        <end position="39"/>
    </location>
</feature>
<evidence type="ECO:0000256" key="2">
    <source>
        <dbReference type="SAM" id="Phobius"/>
    </source>
</evidence>
<dbReference type="EMBL" id="VLKE01000001">
    <property type="protein sequence ID" value="TWH68784.1"/>
    <property type="molecule type" value="Genomic_DNA"/>
</dbReference>
<keyword evidence="2" id="KW-1133">Transmembrane helix</keyword>
<protein>
    <submittedName>
        <fullName evidence="3">Uncharacterized protein</fullName>
    </submittedName>
</protein>
<comment type="caution">
    <text evidence="3">The sequence shown here is derived from an EMBL/GenBank/DDBJ whole genome shotgun (WGS) entry which is preliminary data.</text>
</comment>
<gene>
    <name evidence="3" type="ORF">JD77_03782</name>
</gene>
<keyword evidence="4" id="KW-1185">Reference proteome</keyword>
<dbReference type="Proteomes" id="UP000319825">
    <property type="component" value="Unassembled WGS sequence"/>
</dbReference>
<organism evidence="3 4">
    <name type="scientific">Micromonospora olivasterospora</name>
    <dbReference type="NCBI Taxonomy" id="1880"/>
    <lineage>
        <taxon>Bacteria</taxon>
        <taxon>Bacillati</taxon>
        <taxon>Actinomycetota</taxon>
        <taxon>Actinomycetes</taxon>
        <taxon>Micromonosporales</taxon>
        <taxon>Micromonosporaceae</taxon>
        <taxon>Micromonospora</taxon>
    </lineage>
</organism>
<evidence type="ECO:0000256" key="1">
    <source>
        <dbReference type="SAM" id="MobiDB-lite"/>
    </source>
</evidence>
<dbReference type="AlphaFoldDB" id="A0A562IDT8"/>